<evidence type="ECO:0000256" key="1">
    <source>
        <dbReference type="SAM" id="SignalP"/>
    </source>
</evidence>
<dbReference type="EMBL" id="JAANER010000001">
    <property type="protein sequence ID" value="KAG9196023.1"/>
    <property type="molecule type" value="Genomic_DNA"/>
</dbReference>
<accession>A0AAD4IJK8</accession>
<evidence type="ECO:0000313" key="3">
    <source>
        <dbReference type="Proteomes" id="UP001199106"/>
    </source>
</evidence>
<feature type="signal peptide" evidence="1">
    <location>
        <begin position="1"/>
        <end position="16"/>
    </location>
</feature>
<proteinExistence type="predicted"/>
<comment type="caution">
    <text evidence="2">The sequence shown here is derived from an EMBL/GenBank/DDBJ whole genome shotgun (WGS) entry which is preliminary data.</text>
</comment>
<gene>
    <name evidence="2" type="ORF">G6011_01144</name>
</gene>
<reference evidence="2" key="1">
    <citation type="submission" date="2021-07" db="EMBL/GenBank/DDBJ databases">
        <title>Genome Resource of American Ginseng Black Spot Pathogen Alternaria panax.</title>
        <authorList>
            <person name="Qiu C."/>
            <person name="Wang W."/>
            <person name="Liu Z."/>
        </authorList>
    </citation>
    <scope>NUCLEOTIDE SEQUENCE</scope>
    <source>
        <strain evidence="2">BNCC115425</strain>
    </source>
</reference>
<feature type="chain" id="PRO_5041940704" evidence="1">
    <location>
        <begin position="17"/>
        <end position="131"/>
    </location>
</feature>
<dbReference type="Proteomes" id="UP001199106">
    <property type="component" value="Unassembled WGS sequence"/>
</dbReference>
<dbReference type="AlphaFoldDB" id="A0AAD4IJK8"/>
<sequence length="131" mass="14802">MRLFFLPFALLGLSFACPLTYPVTNDTLARRGIIDGNEELDTGGHAGFPINPEKRWPRITAHQVLIPWCFKDAASEQAIGTHTIDRAWETWPRGLGPASVQNGHNLHFNRWKSLSGNNHPYCHDANGQWNR</sequence>
<organism evidence="2 3">
    <name type="scientific">Alternaria panax</name>
    <dbReference type="NCBI Taxonomy" id="48097"/>
    <lineage>
        <taxon>Eukaryota</taxon>
        <taxon>Fungi</taxon>
        <taxon>Dikarya</taxon>
        <taxon>Ascomycota</taxon>
        <taxon>Pezizomycotina</taxon>
        <taxon>Dothideomycetes</taxon>
        <taxon>Pleosporomycetidae</taxon>
        <taxon>Pleosporales</taxon>
        <taxon>Pleosporineae</taxon>
        <taxon>Pleosporaceae</taxon>
        <taxon>Alternaria</taxon>
        <taxon>Alternaria sect. Panax</taxon>
    </lineage>
</organism>
<keyword evidence="3" id="KW-1185">Reference proteome</keyword>
<evidence type="ECO:0000313" key="2">
    <source>
        <dbReference type="EMBL" id="KAG9196023.1"/>
    </source>
</evidence>
<name>A0AAD4IJK8_9PLEO</name>
<protein>
    <submittedName>
        <fullName evidence="2">Uncharacterized protein</fullName>
    </submittedName>
</protein>
<keyword evidence="1" id="KW-0732">Signal</keyword>
<dbReference type="PROSITE" id="PS51257">
    <property type="entry name" value="PROKAR_LIPOPROTEIN"/>
    <property type="match status" value="1"/>
</dbReference>